<name>A0A4S1CKB6_9BACT</name>
<evidence type="ECO:0000259" key="7">
    <source>
        <dbReference type="PROSITE" id="PS50112"/>
    </source>
</evidence>
<sequence>MLAETHLSTQFLYEALSRGKREWELTFDAVPDLIFITDTRHTITRVNRAMAERVGMHPSELPGRKCYEIFHGLKASPDTCPFLRLMEDGEAPNVEIEEKHLGGFFEISVSPLYNEVGELAACVHVARDITERKKAEEYRLALEQQLQQTQKLESLGVLTGGIAHDFNNILTIILGHCVLARNIALPDKTVKHLEQIEIAGNRAADLCRQMLTYAGKSPLVQSEIDLRAQVSEIISMLQPAFKKNVSFSCELPHGLPPVIGDRSQVQQIIMNIIVNAVEAIGDSKGTVRVALESCTVGEGDADFFGSEIPHGPYVRLQVSDTGCGMTEETQRRIFEPFFSTKFTGRGLGMSAIMGIIKSHKGALQLFSTPGSGTTFKVYFPVSAVSGEKTPRRDDASLAPGPREPLNGTVLLVDDEPELRSVGTVLLTALGCRVVTACNGREALEVYRDREGDIDLVVMDLTMPEMDGLEAYHELRKKNLSLPVLFCSGYGKKEVSPFIDRDRRAAFMAKPYRMDLLHEMLAKLWQVDRIPPL</sequence>
<keyword evidence="10" id="KW-1185">Reference proteome</keyword>
<dbReference type="EMBL" id="SRSC01000001">
    <property type="protein sequence ID" value="TGU74119.1"/>
    <property type="molecule type" value="Genomic_DNA"/>
</dbReference>
<comment type="catalytic activity">
    <reaction evidence="1">
        <text>ATP + protein L-histidine = ADP + protein N-phospho-L-histidine.</text>
        <dbReference type="EC" id="2.7.13.3"/>
    </reaction>
</comment>
<dbReference type="Pfam" id="PF08448">
    <property type="entry name" value="PAS_4"/>
    <property type="match status" value="1"/>
</dbReference>
<evidence type="ECO:0000259" key="5">
    <source>
        <dbReference type="PROSITE" id="PS50109"/>
    </source>
</evidence>
<dbReference type="RefSeq" id="WP_135868457.1">
    <property type="nucleotide sequence ID" value="NZ_SRSC01000001.1"/>
</dbReference>
<dbReference type="SMART" id="SM00448">
    <property type="entry name" value="REC"/>
    <property type="match status" value="1"/>
</dbReference>
<evidence type="ECO:0000256" key="1">
    <source>
        <dbReference type="ARBA" id="ARBA00000085"/>
    </source>
</evidence>
<evidence type="ECO:0000259" key="8">
    <source>
        <dbReference type="PROSITE" id="PS50113"/>
    </source>
</evidence>
<reference evidence="9 10" key="1">
    <citation type="submission" date="2019-04" db="EMBL/GenBank/DDBJ databases">
        <title>Geobacter oryzae sp. nov., ferric-reducing bacteria isolated from paddy soil.</title>
        <authorList>
            <person name="Xu Z."/>
            <person name="Masuda Y."/>
            <person name="Itoh H."/>
            <person name="Senoo K."/>
        </authorList>
    </citation>
    <scope>NUCLEOTIDE SEQUENCE [LARGE SCALE GENOMIC DNA]</scope>
    <source>
        <strain evidence="9 10">Red111</strain>
    </source>
</reference>
<dbReference type="PANTHER" id="PTHR43065:SF42">
    <property type="entry name" value="TWO-COMPONENT SENSOR PPRA"/>
    <property type="match status" value="1"/>
</dbReference>
<evidence type="ECO:0000256" key="4">
    <source>
        <dbReference type="PROSITE-ProRule" id="PRU00169"/>
    </source>
</evidence>
<comment type="caution">
    <text evidence="9">The sequence shown here is derived from an EMBL/GenBank/DDBJ whole genome shotgun (WGS) entry which is preliminary data.</text>
</comment>
<organism evidence="9 10">
    <name type="scientific">Geomonas terrae</name>
    <dbReference type="NCBI Taxonomy" id="2562681"/>
    <lineage>
        <taxon>Bacteria</taxon>
        <taxon>Pseudomonadati</taxon>
        <taxon>Thermodesulfobacteriota</taxon>
        <taxon>Desulfuromonadia</taxon>
        <taxon>Geobacterales</taxon>
        <taxon>Geobacteraceae</taxon>
        <taxon>Geomonas</taxon>
    </lineage>
</organism>
<dbReference type="PRINTS" id="PR00344">
    <property type="entry name" value="BCTRLSENSOR"/>
</dbReference>
<keyword evidence="3 4" id="KW-0597">Phosphoprotein</keyword>
<feature type="domain" description="Response regulatory" evidence="6">
    <location>
        <begin position="408"/>
        <end position="524"/>
    </location>
</feature>
<feature type="domain" description="Histidine kinase" evidence="5">
    <location>
        <begin position="161"/>
        <end position="383"/>
    </location>
</feature>
<dbReference type="Gene3D" id="3.30.565.10">
    <property type="entry name" value="Histidine kinase-like ATPase, C-terminal domain"/>
    <property type="match status" value="1"/>
</dbReference>
<dbReference type="SUPFAM" id="SSF47384">
    <property type="entry name" value="Homodimeric domain of signal transducing histidine kinase"/>
    <property type="match status" value="1"/>
</dbReference>
<dbReference type="InterPro" id="IPR001789">
    <property type="entry name" value="Sig_transdc_resp-reg_receiver"/>
</dbReference>
<dbReference type="InterPro" id="IPR004358">
    <property type="entry name" value="Sig_transdc_His_kin-like_C"/>
</dbReference>
<accession>A0A4S1CKB6</accession>
<evidence type="ECO:0000313" key="10">
    <source>
        <dbReference type="Proteomes" id="UP000306416"/>
    </source>
</evidence>
<evidence type="ECO:0000313" key="9">
    <source>
        <dbReference type="EMBL" id="TGU74119.1"/>
    </source>
</evidence>
<dbReference type="PROSITE" id="PS50113">
    <property type="entry name" value="PAC"/>
    <property type="match status" value="1"/>
</dbReference>
<dbReference type="InterPro" id="IPR036890">
    <property type="entry name" value="HATPase_C_sf"/>
</dbReference>
<dbReference type="InterPro" id="IPR003661">
    <property type="entry name" value="HisK_dim/P_dom"/>
</dbReference>
<dbReference type="InterPro" id="IPR005467">
    <property type="entry name" value="His_kinase_dom"/>
</dbReference>
<dbReference type="EC" id="2.7.13.3" evidence="2"/>
<dbReference type="InterPro" id="IPR036097">
    <property type="entry name" value="HisK_dim/P_sf"/>
</dbReference>
<dbReference type="InterPro" id="IPR000700">
    <property type="entry name" value="PAS-assoc_C"/>
</dbReference>
<dbReference type="Gene3D" id="3.40.50.2300">
    <property type="match status" value="1"/>
</dbReference>
<dbReference type="Gene3D" id="1.10.287.130">
    <property type="match status" value="1"/>
</dbReference>
<evidence type="ECO:0000259" key="6">
    <source>
        <dbReference type="PROSITE" id="PS50110"/>
    </source>
</evidence>
<dbReference type="PROSITE" id="PS50112">
    <property type="entry name" value="PAS"/>
    <property type="match status" value="1"/>
</dbReference>
<dbReference type="Gene3D" id="3.30.450.20">
    <property type="entry name" value="PAS domain"/>
    <property type="match status" value="1"/>
</dbReference>
<dbReference type="PANTHER" id="PTHR43065">
    <property type="entry name" value="SENSOR HISTIDINE KINASE"/>
    <property type="match status" value="1"/>
</dbReference>
<dbReference type="InterPro" id="IPR003594">
    <property type="entry name" value="HATPase_dom"/>
</dbReference>
<dbReference type="CDD" id="cd00082">
    <property type="entry name" value="HisKA"/>
    <property type="match status" value="1"/>
</dbReference>
<dbReference type="Pfam" id="PF02518">
    <property type="entry name" value="HATPase_c"/>
    <property type="match status" value="1"/>
</dbReference>
<dbReference type="AlphaFoldDB" id="A0A4S1CKB6"/>
<feature type="modified residue" description="4-aspartylphosphate" evidence="4">
    <location>
        <position position="459"/>
    </location>
</feature>
<evidence type="ECO:0000256" key="3">
    <source>
        <dbReference type="ARBA" id="ARBA00022553"/>
    </source>
</evidence>
<dbReference type="SUPFAM" id="SSF52172">
    <property type="entry name" value="CheY-like"/>
    <property type="match status" value="1"/>
</dbReference>
<dbReference type="CDD" id="cd17546">
    <property type="entry name" value="REC_hyHK_CKI1_RcsC-like"/>
    <property type="match status" value="1"/>
</dbReference>
<dbReference type="CDD" id="cd00130">
    <property type="entry name" value="PAS"/>
    <property type="match status" value="1"/>
</dbReference>
<dbReference type="GO" id="GO:0000155">
    <property type="term" value="F:phosphorelay sensor kinase activity"/>
    <property type="evidence" value="ECO:0007669"/>
    <property type="project" value="InterPro"/>
</dbReference>
<dbReference type="SMART" id="SM00387">
    <property type="entry name" value="HATPase_c"/>
    <property type="match status" value="1"/>
</dbReference>
<protein>
    <recommendedName>
        <fullName evidence="2">histidine kinase</fullName>
        <ecNumber evidence="2">2.7.13.3</ecNumber>
    </recommendedName>
</protein>
<dbReference type="SUPFAM" id="SSF55874">
    <property type="entry name" value="ATPase domain of HSP90 chaperone/DNA topoisomerase II/histidine kinase"/>
    <property type="match status" value="1"/>
</dbReference>
<feature type="domain" description="PAS" evidence="7">
    <location>
        <begin position="19"/>
        <end position="71"/>
    </location>
</feature>
<evidence type="ECO:0000256" key="2">
    <source>
        <dbReference type="ARBA" id="ARBA00012438"/>
    </source>
</evidence>
<feature type="domain" description="PAC" evidence="8">
    <location>
        <begin position="90"/>
        <end position="141"/>
    </location>
</feature>
<dbReference type="SMART" id="SM00091">
    <property type="entry name" value="PAS"/>
    <property type="match status" value="1"/>
</dbReference>
<dbReference type="InterPro" id="IPR013656">
    <property type="entry name" value="PAS_4"/>
</dbReference>
<dbReference type="InterPro" id="IPR035965">
    <property type="entry name" value="PAS-like_dom_sf"/>
</dbReference>
<dbReference type="NCBIfam" id="TIGR00229">
    <property type="entry name" value="sensory_box"/>
    <property type="match status" value="1"/>
</dbReference>
<dbReference type="PROSITE" id="PS50109">
    <property type="entry name" value="HIS_KIN"/>
    <property type="match status" value="1"/>
</dbReference>
<dbReference type="SMART" id="SM00388">
    <property type="entry name" value="HisKA"/>
    <property type="match status" value="1"/>
</dbReference>
<gene>
    <name evidence="9" type="ORF">E4633_01225</name>
</gene>
<dbReference type="InterPro" id="IPR011006">
    <property type="entry name" value="CheY-like_superfamily"/>
</dbReference>
<dbReference type="PROSITE" id="PS50110">
    <property type="entry name" value="RESPONSE_REGULATORY"/>
    <property type="match status" value="1"/>
</dbReference>
<proteinExistence type="predicted"/>
<dbReference type="Pfam" id="PF00072">
    <property type="entry name" value="Response_reg"/>
    <property type="match status" value="1"/>
</dbReference>
<dbReference type="InterPro" id="IPR000014">
    <property type="entry name" value="PAS"/>
</dbReference>
<dbReference type="Proteomes" id="UP000306416">
    <property type="component" value="Unassembled WGS sequence"/>
</dbReference>
<dbReference type="SUPFAM" id="SSF55785">
    <property type="entry name" value="PYP-like sensor domain (PAS domain)"/>
    <property type="match status" value="1"/>
</dbReference>